<dbReference type="InterPro" id="IPR001584">
    <property type="entry name" value="Integrase_cat-core"/>
</dbReference>
<dbReference type="PROSITE" id="PS50994">
    <property type="entry name" value="INTEGRASE"/>
    <property type="match status" value="1"/>
</dbReference>
<sequence>MIDCLSIVETDKVNHSVETDIVKLVVEIKSFGKGSDEFDKDIESSDGLQPKQADLSCVHALNKLHLHETRIENLIDLRVKVIRCDNGTEFKNRVMNQFCEMKGIKREFSVARTLQQNGVAERKNRTLIEAARTMLADLKLPTTFWAEAVNTACYV</sequence>
<evidence type="ECO:0000313" key="3">
    <source>
        <dbReference type="Proteomes" id="UP001151760"/>
    </source>
</evidence>
<reference evidence="2" key="2">
    <citation type="submission" date="2022-01" db="EMBL/GenBank/DDBJ databases">
        <authorList>
            <person name="Yamashiro T."/>
            <person name="Shiraishi A."/>
            <person name="Satake H."/>
            <person name="Nakayama K."/>
        </authorList>
    </citation>
    <scope>NUCLEOTIDE SEQUENCE</scope>
</reference>
<keyword evidence="3" id="KW-1185">Reference proteome</keyword>
<dbReference type="Gene3D" id="3.30.420.10">
    <property type="entry name" value="Ribonuclease H-like superfamily/Ribonuclease H"/>
    <property type="match status" value="1"/>
</dbReference>
<evidence type="ECO:0000259" key="1">
    <source>
        <dbReference type="PROSITE" id="PS50994"/>
    </source>
</evidence>
<dbReference type="PANTHER" id="PTHR42648">
    <property type="entry name" value="TRANSPOSASE, PUTATIVE-RELATED"/>
    <property type="match status" value="1"/>
</dbReference>
<gene>
    <name evidence="2" type="ORF">Tco_1028679</name>
</gene>
<dbReference type="SUPFAM" id="SSF53098">
    <property type="entry name" value="Ribonuclease H-like"/>
    <property type="match status" value="1"/>
</dbReference>
<dbReference type="InterPro" id="IPR039537">
    <property type="entry name" value="Retrotran_Ty1/copia-like"/>
</dbReference>
<feature type="domain" description="Integrase catalytic" evidence="1">
    <location>
        <begin position="8"/>
        <end position="155"/>
    </location>
</feature>
<protein>
    <submittedName>
        <fullName evidence="2">Ribonuclease H-like domain-containing protein</fullName>
    </submittedName>
</protein>
<dbReference type="PANTHER" id="PTHR42648:SF32">
    <property type="entry name" value="RIBONUCLEASE H-LIKE DOMAIN, GAG-PRE-INTEGRASE DOMAIN PROTEIN-RELATED"/>
    <property type="match status" value="1"/>
</dbReference>
<name>A0ABQ5G2I3_9ASTR</name>
<proteinExistence type="predicted"/>
<comment type="caution">
    <text evidence="2">The sequence shown here is derived from an EMBL/GenBank/DDBJ whole genome shotgun (WGS) entry which is preliminary data.</text>
</comment>
<evidence type="ECO:0000313" key="2">
    <source>
        <dbReference type="EMBL" id="GJT69393.1"/>
    </source>
</evidence>
<dbReference type="Proteomes" id="UP001151760">
    <property type="component" value="Unassembled WGS sequence"/>
</dbReference>
<dbReference type="InterPro" id="IPR036397">
    <property type="entry name" value="RNaseH_sf"/>
</dbReference>
<organism evidence="2 3">
    <name type="scientific">Tanacetum coccineum</name>
    <dbReference type="NCBI Taxonomy" id="301880"/>
    <lineage>
        <taxon>Eukaryota</taxon>
        <taxon>Viridiplantae</taxon>
        <taxon>Streptophyta</taxon>
        <taxon>Embryophyta</taxon>
        <taxon>Tracheophyta</taxon>
        <taxon>Spermatophyta</taxon>
        <taxon>Magnoliopsida</taxon>
        <taxon>eudicotyledons</taxon>
        <taxon>Gunneridae</taxon>
        <taxon>Pentapetalae</taxon>
        <taxon>asterids</taxon>
        <taxon>campanulids</taxon>
        <taxon>Asterales</taxon>
        <taxon>Asteraceae</taxon>
        <taxon>Asteroideae</taxon>
        <taxon>Anthemideae</taxon>
        <taxon>Anthemidinae</taxon>
        <taxon>Tanacetum</taxon>
    </lineage>
</organism>
<reference evidence="2" key="1">
    <citation type="journal article" date="2022" name="Int. J. Mol. Sci.">
        <title>Draft Genome of Tanacetum Coccineum: Genomic Comparison of Closely Related Tanacetum-Family Plants.</title>
        <authorList>
            <person name="Yamashiro T."/>
            <person name="Shiraishi A."/>
            <person name="Nakayama K."/>
            <person name="Satake H."/>
        </authorList>
    </citation>
    <scope>NUCLEOTIDE SEQUENCE</scope>
</reference>
<accession>A0ABQ5G2I3</accession>
<dbReference type="InterPro" id="IPR012337">
    <property type="entry name" value="RNaseH-like_sf"/>
</dbReference>
<dbReference type="EMBL" id="BQNB010017984">
    <property type="protein sequence ID" value="GJT69393.1"/>
    <property type="molecule type" value="Genomic_DNA"/>
</dbReference>